<dbReference type="PRINTS" id="PR00465">
    <property type="entry name" value="EP450IV"/>
</dbReference>
<keyword evidence="3 8" id="KW-0349">Heme</keyword>
<dbReference type="RefSeq" id="XP_046076362.1">
    <property type="nucleotide sequence ID" value="XM_046217835.1"/>
</dbReference>
<comment type="caution">
    <text evidence="9">The sequence shown here is derived from an EMBL/GenBank/DDBJ whole genome shotgun (WGS) entry which is preliminary data.</text>
</comment>
<keyword evidence="5" id="KW-0560">Oxidoreductase</keyword>
<protein>
    <submittedName>
        <fullName evidence="9">Cytochrome P450</fullName>
    </submittedName>
</protein>
<evidence type="ECO:0000256" key="8">
    <source>
        <dbReference type="PIRSR" id="PIRSR602403-1"/>
    </source>
</evidence>
<comment type="cofactor">
    <cofactor evidence="1 8">
        <name>heme</name>
        <dbReference type="ChEBI" id="CHEBI:30413"/>
    </cofactor>
</comment>
<dbReference type="EMBL" id="JAJTJA010000002">
    <property type="protein sequence ID" value="KAH8703344.1"/>
    <property type="molecule type" value="Genomic_DNA"/>
</dbReference>
<dbReference type="GO" id="GO:0008395">
    <property type="term" value="F:steroid hydroxylase activity"/>
    <property type="evidence" value="ECO:0007669"/>
    <property type="project" value="TreeGrafter"/>
</dbReference>
<dbReference type="Proteomes" id="UP001201262">
    <property type="component" value="Unassembled WGS sequence"/>
</dbReference>
<dbReference type="InterPro" id="IPR001128">
    <property type="entry name" value="Cyt_P450"/>
</dbReference>
<evidence type="ECO:0000256" key="5">
    <source>
        <dbReference type="ARBA" id="ARBA00023002"/>
    </source>
</evidence>
<keyword evidence="7" id="KW-0503">Monooxygenase</keyword>
<reference evidence="9" key="1">
    <citation type="submission" date="2021-12" db="EMBL/GenBank/DDBJ databases">
        <title>Convergent genome expansion in fungi linked to evolution of root-endophyte symbiosis.</title>
        <authorList>
            <consortium name="DOE Joint Genome Institute"/>
            <person name="Ke Y.-H."/>
            <person name="Bonito G."/>
            <person name="Liao H.-L."/>
            <person name="Looney B."/>
            <person name="Rojas-Flechas A."/>
            <person name="Nash J."/>
            <person name="Hameed K."/>
            <person name="Schadt C."/>
            <person name="Martin F."/>
            <person name="Crous P.W."/>
            <person name="Miettinen O."/>
            <person name="Magnuson J.K."/>
            <person name="Labbe J."/>
            <person name="Jacobson D."/>
            <person name="Doktycz M.J."/>
            <person name="Veneault-Fourrey C."/>
            <person name="Kuo A."/>
            <person name="Mondo S."/>
            <person name="Calhoun S."/>
            <person name="Riley R."/>
            <person name="Ohm R."/>
            <person name="LaButti K."/>
            <person name="Andreopoulos B."/>
            <person name="Pangilinan J."/>
            <person name="Nolan M."/>
            <person name="Tritt A."/>
            <person name="Clum A."/>
            <person name="Lipzen A."/>
            <person name="Daum C."/>
            <person name="Barry K."/>
            <person name="Grigoriev I.V."/>
            <person name="Vilgalys R."/>
        </authorList>
    </citation>
    <scope>NUCLEOTIDE SEQUENCE</scope>
    <source>
        <strain evidence="9">PMI_201</strain>
    </source>
</reference>
<dbReference type="Pfam" id="PF00067">
    <property type="entry name" value="p450"/>
    <property type="match status" value="1"/>
</dbReference>
<name>A0AAD4L2H2_9EURO</name>
<keyword evidence="4 8" id="KW-0479">Metal-binding</keyword>
<dbReference type="InterPro" id="IPR050529">
    <property type="entry name" value="CYP450_sterol_14alpha_dmase"/>
</dbReference>
<evidence type="ECO:0000313" key="9">
    <source>
        <dbReference type="EMBL" id="KAH8703344.1"/>
    </source>
</evidence>
<evidence type="ECO:0000256" key="3">
    <source>
        <dbReference type="ARBA" id="ARBA00022617"/>
    </source>
</evidence>
<evidence type="ECO:0000256" key="7">
    <source>
        <dbReference type="ARBA" id="ARBA00023033"/>
    </source>
</evidence>
<dbReference type="InterPro" id="IPR002403">
    <property type="entry name" value="Cyt_P450_E_grp-IV"/>
</dbReference>
<dbReference type="Gene3D" id="1.10.630.10">
    <property type="entry name" value="Cytochrome P450"/>
    <property type="match status" value="1"/>
</dbReference>
<evidence type="ECO:0000256" key="2">
    <source>
        <dbReference type="ARBA" id="ARBA00010617"/>
    </source>
</evidence>
<dbReference type="AlphaFoldDB" id="A0AAD4L2H2"/>
<dbReference type="GO" id="GO:0020037">
    <property type="term" value="F:heme binding"/>
    <property type="evidence" value="ECO:0007669"/>
    <property type="project" value="InterPro"/>
</dbReference>
<gene>
    <name evidence="9" type="ORF">BGW36DRAFT_393709</name>
</gene>
<comment type="similarity">
    <text evidence="2">Belongs to the cytochrome P450 family.</text>
</comment>
<feature type="binding site" description="axial binding residue" evidence="8">
    <location>
        <position position="265"/>
    </location>
    <ligand>
        <name>heme</name>
        <dbReference type="ChEBI" id="CHEBI:30413"/>
    </ligand>
    <ligandPart>
        <name>Fe</name>
        <dbReference type="ChEBI" id="CHEBI:18248"/>
    </ligandPart>
</feature>
<dbReference type="InterPro" id="IPR036396">
    <property type="entry name" value="Cyt_P450_sf"/>
</dbReference>
<evidence type="ECO:0000256" key="6">
    <source>
        <dbReference type="ARBA" id="ARBA00023004"/>
    </source>
</evidence>
<dbReference type="PANTHER" id="PTHR24304">
    <property type="entry name" value="CYTOCHROME P450 FAMILY 7"/>
    <property type="match status" value="1"/>
</dbReference>
<evidence type="ECO:0000256" key="4">
    <source>
        <dbReference type="ARBA" id="ARBA00022723"/>
    </source>
</evidence>
<accession>A0AAD4L2H2</accession>
<dbReference type="GO" id="GO:0016705">
    <property type="term" value="F:oxidoreductase activity, acting on paired donors, with incorporation or reduction of molecular oxygen"/>
    <property type="evidence" value="ECO:0007669"/>
    <property type="project" value="InterPro"/>
</dbReference>
<sequence length="317" mass="36595">MERIVFFASLNTFFGKRLQLGYPEIFDDFQIFNKTLYVGVRSKLAFRLNPRADQARRRLLDNFDKWVDTELEEWEDNGPVWNEKWGVKLNWERENLLRKHDFTMRGRACSHVSFLYVMNLNSAPMTTWFLINIIQSPNLLSRFQAECQECLIPSSDGKLAFDLQTLKARPLVQGVWKESLRLGSASAVARVLAQDIELDGYMLKQGSVIFIPVQLLHYNNGIFPDPEAFDPDRWVFNEEDTSQSEMRQKQMAAHLRPFGGGNGICSGRFIAEDEVILAAATLLTKYDFYMQGQVQLNPRALGIMSPKDKVWVKIRAK</sequence>
<keyword evidence="6 8" id="KW-0408">Iron</keyword>
<proteinExistence type="inferred from homology"/>
<organism evidence="9 10">
    <name type="scientific">Talaromyces proteolyticus</name>
    <dbReference type="NCBI Taxonomy" id="1131652"/>
    <lineage>
        <taxon>Eukaryota</taxon>
        <taxon>Fungi</taxon>
        <taxon>Dikarya</taxon>
        <taxon>Ascomycota</taxon>
        <taxon>Pezizomycotina</taxon>
        <taxon>Eurotiomycetes</taxon>
        <taxon>Eurotiomycetidae</taxon>
        <taxon>Eurotiales</taxon>
        <taxon>Trichocomaceae</taxon>
        <taxon>Talaromyces</taxon>
        <taxon>Talaromyces sect. Bacilispori</taxon>
    </lineage>
</organism>
<evidence type="ECO:0000256" key="1">
    <source>
        <dbReference type="ARBA" id="ARBA00001971"/>
    </source>
</evidence>
<dbReference type="GO" id="GO:0005506">
    <property type="term" value="F:iron ion binding"/>
    <property type="evidence" value="ECO:0007669"/>
    <property type="project" value="InterPro"/>
</dbReference>
<dbReference type="PANTHER" id="PTHR24304:SF2">
    <property type="entry name" value="24-HYDROXYCHOLESTEROL 7-ALPHA-HYDROXYLASE"/>
    <property type="match status" value="1"/>
</dbReference>
<dbReference type="SUPFAM" id="SSF48264">
    <property type="entry name" value="Cytochrome P450"/>
    <property type="match status" value="1"/>
</dbReference>
<dbReference type="GeneID" id="70248122"/>
<keyword evidence="10" id="KW-1185">Reference proteome</keyword>
<evidence type="ECO:0000313" key="10">
    <source>
        <dbReference type="Proteomes" id="UP001201262"/>
    </source>
</evidence>